<dbReference type="AlphaFoldDB" id="A0A7W4XVZ6"/>
<comment type="caution">
    <text evidence="1">The sequence shown here is derived from an EMBL/GenBank/DDBJ whole genome shotgun (WGS) entry which is preliminary data.</text>
</comment>
<dbReference type="Proteomes" id="UP000533269">
    <property type="component" value="Unassembled WGS sequence"/>
</dbReference>
<sequence>MDDLPTRFAAARARRADPARPELAATALAAACCDVLAVDGAVVSVAGRDAWRLPVGASDDAAAVAERWRFTVGQGPGGGDGAAEPLVVDADGLRTRWPALHDQLRRHTPFRSTVTLPLRLLLPGGATGPGVLDLHLHRERPLAPPGPGAAPLDLGPARRVAALVGAGLDATGAGATGATGAGAGEGDGEPDWMDAPTARARQRVWMVISMAQQVLAVERADALALLRATAYVQDRTLEDLAEDVVAGRTPLGSLRG</sequence>
<accession>A0A7W4XVZ6</accession>
<gene>
    <name evidence="1" type="ORF">FHR75_001151</name>
</gene>
<dbReference type="EMBL" id="JACHVY010000001">
    <property type="protein sequence ID" value="MBB2900363.1"/>
    <property type="molecule type" value="Genomic_DNA"/>
</dbReference>
<name>A0A7W4XVZ6_KINRA</name>
<reference evidence="1 2" key="2">
    <citation type="submission" date="2020-08" db="EMBL/GenBank/DDBJ databases">
        <authorList>
            <person name="Partida-Martinez L."/>
            <person name="Huntemann M."/>
            <person name="Clum A."/>
            <person name="Wang J."/>
            <person name="Palaniappan K."/>
            <person name="Ritter S."/>
            <person name="Chen I.-M."/>
            <person name="Stamatis D."/>
            <person name="Reddy T."/>
            <person name="O'Malley R."/>
            <person name="Daum C."/>
            <person name="Shapiro N."/>
            <person name="Ivanova N."/>
            <person name="Kyrpides N."/>
            <person name="Woyke T."/>
        </authorList>
    </citation>
    <scope>NUCLEOTIDE SEQUENCE [LARGE SCALE GENOMIC DNA]</scope>
    <source>
        <strain evidence="1 2">AS2.23</strain>
    </source>
</reference>
<evidence type="ECO:0000313" key="1">
    <source>
        <dbReference type="EMBL" id="MBB2900363.1"/>
    </source>
</evidence>
<organism evidence="1 2">
    <name type="scientific">Kineococcus radiotolerans</name>
    <dbReference type="NCBI Taxonomy" id="131568"/>
    <lineage>
        <taxon>Bacteria</taxon>
        <taxon>Bacillati</taxon>
        <taxon>Actinomycetota</taxon>
        <taxon>Actinomycetes</taxon>
        <taxon>Kineosporiales</taxon>
        <taxon>Kineosporiaceae</taxon>
        <taxon>Kineococcus</taxon>
    </lineage>
</organism>
<evidence type="ECO:0000313" key="2">
    <source>
        <dbReference type="Proteomes" id="UP000533269"/>
    </source>
</evidence>
<reference evidence="1 2" key="1">
    <citation type="submission" date="2020-08" db="EMBL/GenBank/DDBJ databases">
        <title>The Agave Microbiome: Exploring the role of microbial communities in plant adaptations to desert environments.</title>
        <authorList>
            <person name="Partida-Martinez L.P."/>
        </authorList>
    </citation>
    <scope>NUCLEOTIDE SEQUENCE [LARGE SCALE GENOMIC DNA]</scope>
    <source>
        <strain evidence="1 2">AS2.23</strain>
    </source>
</reference>
<protein>
    <recommendedName>
        <fullName evidence="3">ANTAR domain-containing protein</fullName>
    </recommendedName>
</protein>
<dbReference type="RefSeq" id="WP_183390647.1">
    <property type="nucleotide sequence ID" value="NZ_JACHVY010000001.1"/>
</dbReference>
<evidence type="ECO:0008006" key="3">
    <source>
        <dbReference type="Google" id="ProtNLM"/>
    </source>
</evidence>
<proteinExistence type="predicted"/>